<dbReference type="eggNOG" id="KOG4197">
    <property type="taxonomic scope" value="Eukaryota"/>
</dbReference>
<dbReference type="Pfam" id="PF14432">
    <property type="entry name" value="DYW_deaminase"/>
    <property type="match status" value="1"/>
</dbReference>
<dbReference type="EMBL" id="KI536312">
    <property type="protein sequence ID" value="ESR60682.1"/>
    <property type="molecule type" value="Genomic_DNA"/>
</dbReference>
<dbReference type="AlphaFoldDB" id="V4U470"/>
<dbReference type="KEGG" id="cic:CICLE_v10018162mg"/>
<evidence type="ECO:0000256" key="2">
    <source>
        <dbReference type="ARBA" id="ARBA00022737"/>
    </source>
</evidence>
<gene>
    <name evidence="4" type="ORF">CICLE_v10018162mg</name>
</gene>
<name>V4U470_CITCL</name>
<keyword evidence="5" id="KW-1185">Reference proteome</keyword>
<evidence type="ECO:0000313" key="4">
    <source>
        <dbReference type="EMBL" id="ESR60682.1"/>
    </source>
</evidence>
<dbReference type="Gramene" id="ESR60682">
    <property type="protein sequence ID" value="ESR60682"/>
    <property type="gene ID" value="CICLE_v10018162mg"/>
</dbReference>
<protein>
    <recommendedName>
        <fullName evidence="3">DYW domain-containing protein</fullName>
    </recommendedName>
</protein>
<evidence type="ECO:0000259" key="3">
    <source>
        <dbReference type="Pfam" id="PF14432"/>
    </source>
</evidence>
<keyword evidence="2" id="KW-0677">Repeat</keyword>
<reference evidence="4 5" key="1">
    <citation type="submission" date="2013-10" db="EMBL/GenBank/DDBJ databases">
        <authorList>
            <consortium name="International Citrus Genome Consortium"/>
            <person name="Jenkins J."/>
            <person name="Schmutz J."/>
            <person name="Prochnik S."/>
            <person name="Rokhsar D."/>
            <person name="Gmitter F."/>
            <person name="Ollitrault P."/>
            <person name="Machado M."/>
            <person name="Talon M."/>
            <person name="Wincker P."/>
            <person name="Jaillon O."/>
            <person name="Morgante M."/>
        </authorList>
    </citation>
    <scope>NUCLEOTIDE SEQUENCE</scope>
    <source>
        <strain evidence="5">cv. Clemenules</strain>
    </source>
</reference>
<dbReference type="Pfam" id="PF01535">
    <property type="entry name" value="PPR"/>
    <property type="match status" value="2"/>
</dbReference>
<dbReference type="PANTHER" id="PTHR47926:SF396">
    <property type="entry name" value="PENTATRICOPEPTIDE REPEAT-CONTAINING PROTEIN"/>
    <property type="match status" value="1"/>
</dbReference>
<proteinExistence type="inferred from homology"/>
<evidence type="ECO:0000256" key="1">
    <source>
        <dbReference type="ARBA" id="ARBA00006643"/>
    </source>
</evidence>
<dbReference type="GO" id="GO:0008270">
    <property type="term" value="F:zinc ion binding"/>
    <property type="evidence" value="ECO:0007669"/>
    <property type="project" value="InterPro"/>
</dbReference>
<dbReference type="GO" id="GO:0009451">
    <property type="term" value="P:RNA modification"/>
    <property type="evidence" value="ECO:0007669"/>
    <property type="project" value="InterPro"/>
</dbReference>
<dbReference type="Proteomes" id="UP000030687">
    <property type="component" value="Unassembled WGS sequence"/>
</dbReference>
<dbReference type="InterPro" id="IPR032867">
    <property type="entry name" value="DYW_dom"/>
</dbReference>
<dbReference type="Gene3D" id="1.25.40.10">
    <property type="entry name" value="Tetratricopeptide repeat domain"/>
    <property type="match status" value="1"/>
</dbReference>
<dbReference type="InterPro" id="IPR046960">
    <property type="entry name" value="PPR_At4g14850-like_plant"/>
</dbReference>
<dbReference type="InterPro" id="IPR011990">
    <property type="entry name" value="TPR-like_helical_dom_sf"/>
</dbReference>
<dbReference type="InterPro" id="IPR002885">
    <property type="entry name" value="PPR_rpt"/>
</dbReference>
<feature type="domain" description="DYW" evidence="3">
    <location>
        <begin position="449"/>
        <end position="516"/>
    </location>
</feature>
<organism evidence="4 5">
    <name type="scientific">Citrus clementina</name>
    <name type="common">Clementine</name>
    <name type="synonym">Citrus deliciosa x Citrus sinensis</name>
    <dbReference type="NCBI Taxonomy" id="85681"/>
    <lineage>
        <taxon>Eukaryota</taxon>
        <taxon>Viridiplantae</taxon>
        <taxon>Streptophyta</taxon>
        <taxon>Embryophyta</taxon>
        <taxon>Tracheophyta</taxon>
        <taxon>Spermatophyta</taxon>
        <taxon>Magnoliopsida</taxon>
        <taxon>eudicotyledons</taxon>
        <taxon>Gunneridae</taxon>
        <taxon>Pentapetalae</taxon>
        <taxon>rosids</taxon>
        <taxon>malvids</taxon>
        <taxon>Sapindales</taxon>
        <taxon>Rutaceae</taxon>
        <taxon>Aurantioideae</taxon>
        <taxon>Citrus</taxon>
    </lineage>
</organism>
<dbReference type="InParanoid" id="V4U470"/>
<comment type="similarity">
    <text evidence="1">Belongs to the PPR family. PCMP-H subfamily.</text>
</comment>
<dbReference type="GO" id="GO:0003723">
    <property type="term" value="F:RNA binding"/>
    <property type="evidence" value="ECO:0007669"/>
    <property type="project" value="InterPro"/>
</dbReference>
<sequence length="532" mass="59681">MYFSPLYPLPAKILPLDSATVPTFEFPAFLFIFLKQFSYSSSSSPVCADDDNFHLHSFDPHSFYGALIDNSSHKRHLGQIHALLLVSRLQESRHNLFVEALEAYSRMQVAWVAPNGCTPPLVLKACVALPSLLMGPRVHGQIFSLGFLVCYLFDGLFDRTIVFLDLYHLWSRTEWSAFGSFDGLLSNEENEYGTALDCSCDLEFLEQGKIVHGFMIKLGLELESDLLISLTAVYQPNVTLRNAMISGYAKNGYAEEAVKLFPKWMDYYIGKSEYRNNVIVNTVLIDMYAKCGSVDLAPMFFDRTLDKDVVMRKAITLYQAMKQASVQPIDATFVLAACNHSGLGEEGWVLFHHIRKHGVEPATSIMLARTSECLEDPHAAVGEYAADRLFSLDPHNIGVIFSCQISMLSLACGIVLQRYGVLMREKRLTKDLGYSRIEINEKLQAFGHKICNHSERIAVAYGLISNPPGTAVRKKKNLRACVNCHSATQHLSNLVNRTIVVGDSNSFHHCANGVCSFFWRLLWVTWTVTETG</sequence>
<dbReference type="OMA" id="RHQHYSC"/>
<evidence type="ECO:0000313" key="5">
    <source>
        <dbReference type="Proteomes" id="UP000030687"/>
    </source>
</evidence>
<dbReference type="PANTHER" id="PTHR47926">
    <property type="entry name" value="PENTATRICOPEPTIDE REPEAT-CONTAINING PROTEIN"/>
    <property type="match status" value="1"/>
</dbReference>
<accession>V4U470</accession>
<dbReference type="STRING" id="85681.V4U470"/>